<dbReference type="CDD" id="cd02909">
    <property type="entry name" value="cupin_pirin_N"/>
    <property type="match status" value="1"/>
</dbReference>
<proteinExistence type="inferred from homology"/>
<dbReference type="CDD" id="cd02247">
    <property type="entry name" value="cupin_pirin_C"/>
    <property type="match status" value="1"/>
</dbReference>
<dbReference type="Pfam" id="PF02678">
    <property type="entry name" value="Pirin"/>
    <property type="match status" value="1"/>
</dbReference>
<dbReference type="Pfam" id="PF05726">
    <property type="entry name" value="Pirin_C"/>
    <property type="match status" value="1"/>
</dbReference>
<dbReference type="PANTHER" id="PTHR13903:SF8">
    <property type="entry name" value="PIRIN"/>
    <property type="match status" value="1"/>
</dbReference>
<dbReference type="AlphaFoldDB" id="A0A6N0NY80"/>
<dbReference type="InterPro" id="IPR003829">
    <property type="entry name" value="Pirin_N_dom"/>
</dbReference>
<dbReference type="InterPro" id="IPR011051">
    <property type="entry name" value="RmlC_Cupin_sf"/>
</dbReference>
<dbReference type="SUPFAM" id="SSF51182">
    <property type="entry name" value="RmlC-like cupins"/>
    <property type="match status" value="1"/>
</dbReference>
<evidence type="ECO:0000256" key="1">
    <source>
        <dbReference type="ARBA" id="ARBA00008416"/>
    </source>
</evidence>
<accession>A0A6N0NY80</accession>
<evidence type="ECO:0000313" key="5">
    <source>
        <dbReference type="EMBL" id="QKR00060.1"/>
    </source>
</evidence>
<comment type="similarity">
    <text evidence="1 2">Belongs to the pirin family.</text>
</comment>
<organism evidence="5 6">
    <name type="scientific">Metallosphaera tengchongensis</name>
    <dbReference type="NCBI Taxonomy" id="1532350"/>
    <lineage>
        <taxon>Archaea</taxon>
        <taxon>Thermoproteota</taxon>
        <taxon>Thermoprotei</taxon>
        <taxon>Sulfolobales</taxon>
        <taxon>Sulfolobaceae</taxon>
        <taxon>Metallosphaera</taxon>
    </lineage>
</organism>
<dbReference type="EMBL" id="CP049074">
    <property type="protein sequence ID" value="QKR00060.1"/>
    <property type="molecule type" value="Genomic_DNA"/>
</dbReference>
<dbReference type="PANTHER" id="PTHR13903">
    <property type="entry name" value="PIRIN-RELATED"/>
    <property type="match status" value="1"/>
</dbReference>
<dbReference type="GeneID" id="55641574"/>
<evidence type="ECO:0000259" key="3">
    <source>
        <dbReference type="Pfam" id="PF02678"/>
    </source>
</evidence>
<dbReference type="OrthoDB" id="23530at2157"/>
<keyword evidence="6" id="KW-1185">Reference proteome</keyword>
<evidence type="ECO:0000313" key="6">
    <source>
        <dbReference type="Proteomes" id="UP000509301"/>
    </source>
</evidence>
<feature type="domain" description="Pirin N-terminal" evidence="3">
    <location>
        <begin position="26"/>
        <end position="128"/>
    </location>
</feature>
<evidence type="ECO:0000259" key="4">
    <source>
        <dbReference type="Pfam" id="PF05726"/>
    </source>
</evidence>
<sequence length="297" mass="33579">MTQSDLHIRKVLQIIRGRYTVDGAGVKLYRVFGGQGTVELTDPFLLLDFFGSKDPKDYMAGFPWHPHRGIETVTYMLKGRVKHEDSTGNKGVIETGDIQWMTAGSGIFHQEMPEVNADGEMRGFQLWLNIPSEKKMMRPKYRNLRAKAIPEITLENGVRVKVVVGTAGDVVGPIKDTLVDAQYLDVYIPPETSFVHDVKYGYTSLVYAFSGEGFADSSEKVLKEGELAVYNREGDIISIRAKDKPMRILVLSGRPLEEPVAWYGPIVMNYEFELREAFRELSEGTFIKKDAEIQDFE</sequence>
<name>A0A6N0NY80_9CREN</name>
<protein>
    <submittedName>
        <fullName evidence="5">Pirin family protein</fullName>
    </submittedName>
</protein>
<dbReference type="RefSeq" id="WP_174630675.1">
    <property type="nucleotide sequence ID" value="NZ_CP049074.1"/>
</dbReference>
<feature type="domain" description="Pirin C-terminal" evidence="4">
    <location>
        <begin position="183"/>
        <end position="286"/>
    </location>
</feature>
<dbReference type="Gene3D" id="2.60.120.10">
    <property type="entry name" value="Jelly Rolls"/>
    <property type="match status" value="2"/>
</dbReference>
<dbReference type="Proteomes" id="UP000509301">
    <property type="component" value="Chromosome"/>
</dbReference>
<dbReference type="PIRSF" id="PIRSF006232">
    <property type="entry name" value="Pirin"/>
    <property type="match status" value="1"/>
</dbReference>
<evidence type="ECO:0000256" key="2">
    <source>
        <dbReference type="RuleBase" id="RU003457"/>
    </source>
</evidence>
<gene>
    <name evidence="5" type="ORF">GWK48_06450</name>
</gene>
<dbReference type="InterPro" id="IPR012093">
    <property type="entry name" value="Pirin"/>
</dbReference>
<dbReference type="KEGG" id="mten:GWK48_06450"/>
<reference evidence="5 6" key="1">
    <citation type="submission" date="2020-02" db="EMBL/GenBank/DDBJ databases">
        <title>Comparative genome analysis reveals the metabolism and evolution of the thermophilic archaeal genus Metallosphaera.</title>
        <authorList>
            <person name="Jiang C."/>
        </authorList>
    </citation>
    <scope>NUCLEOTIDE SEQUENCE [LARGE SCALE GENOMIC DNA]</scope>
    <source>
        <strain evidence="5 6">Ric-A</strain>
    </source>
</reference>
<dbReference type="InterPro" id="IPR014710">
    <property type="entry name" value="RmlC-like_jellyroll"/>
</dbReference>
<dbReference type="InterPro" id="IPR008778">
    <property type="entry name" value="Pirin_C_dom"/>
</dbReference>